<dbReference type="EMBL" id="CP033930">
    <property type="protein sequence ID" value="AZB17691.1"/>
    <property type="molecule type" value="Genomic_DNA"/>
</dbReference>
<reference evidence="1 2" key="1">
    <citation type="submission" date="2018-11" db="EMBL/GenBank/DDBJ databases">
        <title>Proposal to divide the Flavobacteriaceae and reorganize its genera based on Amino Acid Identity values calculated from whole genome sequences.</title>
        <authorList>
            <person name="Nicholson A.C."/>
            <person name="Gulvik C.A."/>
            <person name="Whitney A.M."/>
            <person name="Humrighouse B.W."/>
            <person name="Bell M."/>
            <person name="Holmes B."/>
            <person name="Steigerwalt A.G."/>
            <person name="Villarma A."/>
            <person name="Sheth M."/>
            <person name="Batra D."/>
            <person name="Pryor J."/>
            <person name="Bernardet J.-F."/>
            <person name="Hugo C."/>
            <person name="Kampfer P."/>
            <person name="Newman J."/>
            <person name="McQuiston J.R."/>
        </authorList>
    </citation>
    <scope>NUCLEOTIDE SEQUENCE [LARGE SCALE GENOMIC DNA]</scope>
    <source>
        <strain evidence="1 2">H5559</strain>
    </source>
</reference>
<sequence>MNSLQPDYHRIFNDILSKKNPVNKIACLKILEKKDLSALDVIKLNTLIFSYTERNTPSGIGENKHRSYNKTDILYMLDFQKENGYNNSQISLYFRVSRNSIAKWRKIFGY</sequence>
<dbReference type="GeneID" id="56898333"/>
<protein>
    <submittedName>
        <fullName evidence="1">Helix-turn-helix domain-containing protein</fullName>
    </submittedName>
</protein>
<name>A0A3G5Z219_CHRID</name>
<organism evidence="1 2">
    <name type="scientific">Chryseobacterium indologenes</name>
    <name type="common">Flavobacterium indologenes</name>
    <dbReference type="NCBI Taxonomy" id="253"/>
    <lineage>
        <taxon>Bacteria</taxon>
        <taxon>Pseudomonadati</taxon>
        <taxon>Bacteroidota</taxon>
        <taxon>Flavobacteriia</taxon>
        <taxon>Flavobacteriales</taxon>
        <taxon>Weeksellaceae</taxon>
        <taxon>Chryseobacterium group</taxon>
        <taxon>Chryseobacterium</taxon>
    </lineage>
</organism>
<dbReference type="RefSeq" id="WP_034735178.1">
    <property type="nucleotide sequence ID" value="NZ_CP023968.1"/>
</dbReference>
<dbReference type="OrthoDB" id="1260127at2"/>
<evidence type="ECO:0000313" key="1">
    <source>
        <dbReference type="EMBL" id="AZB17691.1"/>
    </source>
</evidence>
<dbReference type="AlphaFoldDB" id="A0A3G5Z219"/>
<dbReference type="Proteomes" id="UP000269015">
    <property type="component" value="Chromosome"/>
</dbReference>
<gene>
    <name evidence="1" type="ORF">EG352_07875</name>
</gene>
<evidence type="ECO:0000313" key="2">
    <source>
        <dbReference type="Proteomes" id="UP000269015"/>
    </source>
</evidence>
<accession>A0A3G5Z219</accession>
<proteinExistence type="predicted"/>